<dbReference type="Proteomes" id="UP000002255">
    <property type="component" value="Chromosome"/>
</dbReference>
<gene>
    <name evidence="3" type="ordered locus">Xcel_2889</name>
</gene>
<feature type="domain" description="Helix-turn-helix" evidence="2">
    <location>
        <begin position="85"/>
        <end position="131"/>
    </location>
</feature>
<name>D1BYM9_XYLCX</name>
<proteinExistence type="predicted"/>
<dbReference type="STRING" id="446471.Xcel_2889"/>
<organism evidence="3 4">
    <name type="scientific">Xylanimonas cellulosilytica (strain DSM 15894 / JCM 12276 / CECT 5975 / KCTC 9989 / LMG 20990 / NBRC 107835 / XIL07)</name>
    <dbReference type="NCBI Taxonomy" id="446471"/>
    <lineage>
        <taxon>Bacteria</taxon>
        <taxon>Bacillati</taxon>
        <taxon>Actinomycetota</taxon>
        <taxon>Actinomycetes</taxon>
        <taxon>Micrococcales</taxon>
        <taxon>Promicromonosporaceae</taxon>
        <taxon>Xylanimonas</taxon>
    </lineage>
</organism>
<dbReference type="RefSeq" id="WP_012879643.1">
    <property type="nucleotide sequence ID" value="NC_013530.1"/>
</dbReference>
<dbReference type="AlphaFoldDB" id="D1BYM9"/>
<feature type="region of interest" description="Disordered" evidence="1">
    <location>
        <begin position="138"/>
        <end position="167"/>
    </location>
</feature>
<dbReference type="InterPro" id="IPR041657">
    <property type="entry name" value="HTH_17"/>
</dbReference>
<evidence type="ECO:0000256" key="1">
    <source>
        <dbReference type="SAM" id="MobiDB-lite"/>
    </source>
</evidence>
<evidence type="ECO:0000313" key="3">
    <source>
        <dbReference type="EMBL" id="ACZ31901.1"/>
    </source>
</evidence>
<protein>
    <submittedName>
        <fullName evidence="3">RNA polymerase, sigma 28 subunit, FliA/WhiG subfamily</fullName>
    </submittedName>
</protein>
<dbReference type="InterPro" id="IPR010093">
    <property type="entry name" value="SinI_DNA-bd"/>
</dbReference>
<dbReference type="GO" id="GO:0003677">
    <property type="term" value="F:DNA binding"/>
    <property type="evidence" value="ECO:0007669"/>
    <property type="project" value="InterPro"/>
</dbReference>
<dbReference type="OrthoDB" id="26212at2"/>
<dbReference type="Pfam" id="PF12728">
    <property type="entry name" value="HTH_17"/>
    <property type="match status" value="1"/>
</dbReference>
<dbReference type="EMBL" id="CP001821">
    <property type="protein sequence ID" value="ACZ31901.1"/>
    <property type="molecule type" value="Genomic_DNA"/>
</dbReference>
<sequence>MSTAAADMVDPGSAGPPDVAEVLSFIKAHEARHGTSPSPAFFLSAAQQHDRVELSEQLHDILKEVVEALNRGQSISILTRDQEISTQQAAEILGVSRPTVVRLIEDGELPARVPGAVRRKLRLADVMAYRDELHARRNQFISDTSAKDDGADPDEVSDLLDQARRAR</sequence>
<reference evidence="3 4" key="2">
    <citation type="journal article" date="2010" name="Stand. Genomic Sci.">
        <title>Complete genome sequence of Xylanimonas cellulosilytica type strain (XIL07).</title>
        <authorList>
            <person name="Foster B."/>
            <person name="Pukall R."/>
            <person name="Abt B."/>
            <person name="Nolan M."/>
            <person name="Glavina Del Rio T."/>
            <person name="Chen F."/>
            <person name="Lucas S."/>
            <person name="Tice H."/>
            <person name="Pitluck S."/>
            <person name="Cheng J.-F."/>
            <person name="Chertkov O."/>
            <person name="Brettin T."/>
            <person name="Han C."/>
            <person name="Detter J.C."/>
            <person name="Bruce D."/>
            <person name="Goodwin L."/>
            <person name="Ivanova N."/>
            <person name="Mavromatis K."/>
            <person name="Pati A."/>
            <person name="Mikhailova N."/>
            <person name="Chen A."/>
            <person name="Palaniappan K."/>
            <person name="Land M."/>
            <person name="Hauser L."/>
            <person name="Chang Y.-J."/>
            <person name="Jeffries C.D."/>
            <person name="Chain P."/>
            <person name="Rohde M."/>
            <person name="Goeker M."/>
            <person name="Bristow J."/>
            <person name="Eisen J.A."/>
            <person name="Markowitz V."/>
            <person name="Hugenholtz P."/>
            <person name="Kyrpides N.C."/>
            <person name="Klenk H.-P."/>
            <person name="Lapidus A."/>
        </authorList>
    </citation>
    <scope>NUCLEOTIDE SEQUENCE [LARGE SCALE GENOMIC DNA]</scope>
    <source>
        <strain evidence="4">DSM 15894 / CECT 5975 / LMG 20990 / XIL07</strain>
    </source>
</reference>
<dbReference type="Gene3D" id="1.10.10.10">
    <property type="entry name" value="Winged helix-like DNA-binding domain superfamily/Winged helix DNA-binding domain"/>
    <property type="match status" value="1"/>
</dbReference>
<dbReference type="NCBIfam" id="TIGR01764">
    <property type="entry name" value="excise"/>
    <property type="match status" value="1"/>
</dbReference>
<reference evidence="4" key="1">
    <citation type="submission" date="2009-11" db="EMBL/GenBank/DDBJ databases">
        <title>The complete chromosome of Xylanimonas cellulosilytica DSM 15894.</title>
        <authorList>
            <consortium name="US DOE Joint Genome Institute (JGI-PGF)"/>
            <person name="Lucas S."/>
            <person name="Copeland A."/>
            <person name="Lapidus A."/>
            <person name="Glavina del Rio T."/>
            <person name="Dalin E."/>
            <person name="Tice H."/>
            <person name="Bruce D."/>
            <person name="Goodwin L."/>
            <person name="Pitluck S."/>
            <person name="Kyrpides N."/>
            <person name="Mavromatis K."/>
            <person name="Ivanova N."/>
            <person name="Mikhailova N."/>
            <person name="Foster B."/>
            <person name="Clum A."/>
            <person name="Brettin T."/>
            <person name="Detter J.C."/>
            <person name="Han C."/>
            <person name="Larimer F."/>
            <person name="Land M."/>
            <person name="Hauser L."/>
            <person name="Markowitz V."/>
            <person name="Cheng J.F."/>
            <person name="Hugenholtz P."/>
            <person name="Woyke T."/>
            <person name="Wu D."/>
            <person name="Gehrich-Schroeter G."/>
            <person name="Schneider S."/>
            <person name="Pukall S.R."/>
            <person name="Klenk H.P."/>
            <person name="Eisen J.A."/>
        </authorList>
    </citation>
    <scope>NUCLEOTIDE SEQUENCE [LARGE SCALE GENOMIC DNA]</scope>
    <source>
        <strain evidence="4">DSM 15894 / CECT 5975 / LMG 20990 / XIL07</strain>
    </source>
</reference>
<evidence type="ECO:0000259" key="2">
    <source>
        <dbReference type="Pfam" id="PF12728"/>
    </source>
</evidence>
<evidence type="ECO:0000313" key="4">
    <source>
        <dbReference type="Proteomes" id="UP000002255"/>
    </source>
</evidence>
<accession>D1BYM9</accession>
<keyword evidence="4" id="KW-1185">Reference proteome</keyword>
<dbReference type="eggNOG" id="COG3311">
    <property type="taxonomic scope" value="Bacteria"/>
</dbReference>
<dbReference type="InterPro" id="IPR036388">
    <property type="entry name" value="WH-like_DNA-bd_sf"/>
</dbReference>
<dbReference type="KEGG" id="xce:Xcel_2889"/>
<dbReference type="HOGENOM" id="CLU_106726_2_0_11"/>